<dbReference type="SUPFAM" id="SSF50630">
    <property type="entry name" value="Acid proteases"/>
    <property type="match status" value="1"/>
</dbReference>
<dbReference type="Gene3D" id="2.40.70.10">
    <property type="entry name" value="Acid Proteases"/>
    <property type="match status" value="1"/>
</dbReference>
<dbReference type="Pfam" id="PF17921">
    <property type="entry name" value="Integrase_H2C2"/>
    <property type="match status" value="1"/>
</dbReference>
<evidence type="ECO:0000256" key="1">
    <source>
        <dbReference type="SAM" id="Coils"/>
    </source>
</evidence>
<evidence type="ECO:0000259" key="4">
    <source>
        <dbReference type="Pfam" id="PF17921"/>
    </source>
</evidence>
<dbReference type="AlphaFoldDB" id="A0A484L561"/>
<evidence type="ECO:0008006" key="7">
    <source>
        <dbReference type="Google" id="ProtNLM"/>
    </source>
</evidence>
<evidence type="ECO:0000259" key="3">
    <source>
        <dbReference type="Pfam" id="PF03732"/>
    </source>
</evidence>
<dbReference type="PANTHER" id="PTHR15503">
    <property type="entry name" value="LDOC1 RELATED"/>
    <property type="match status" value="1"/>
</dbReference>
<dbReference type="Pfam" id="PF08284">
    <property type="entry name" value="RVP_2"/>
    <property type="match status" value="1"/>
</dbReference>
<name>A0A484L561_9ASTE</name>
<feature type="coiled-coil region" evidence="1">
    <location>
        <begin position="22"/>
        <end position="49"/>
    </location>
</feature>
<dbReference type="PANTHER" id="PTHR15503:SF22">
    <property type="entry name" value="TRANSPOSON TY3-I GAG POLYPROTEIN"/>
    <property type="match status" value="1"/>
</dbReference>
<keyword evidence="1" id="KW-0175">Coiled coil</keyword>
<dbReference type="EMBL" id="OOIL02001013">
    <property type="protein sequence ID" value="VFQ71455.1"/>
    <property type="molecule type" value="Genomic_DNA"/>
</dbReference>
<accession>A0A484L561</accession>
<dbReference type="Gene3D" id="1.10.340.70">
    <property type="match status" value="1"/>
</dbReference>
<dbReference type="CDD" id="cd00303">
    <property type="entry name" value="retropepsin_like"/>
    <property type="match status" value="1"/>
</dbReference>
<gene>
    <name evidence="5" type="ORF">CCAM_LOCUS13231</name>
</gene>
<sequence>MTSNVVSTDVFREFQSQIDGQIQSHTAAMQQINQAMQQLQRDLKTLLTEKRLYEGPHLRRDTPDGFVGPANSMTKLKLDMPKCDGTDPLGWLFKVHEYFSFYAVPEESRLSAVCLMLEGQALDWFRWRQRNNLLSSWTEFVTSFKLRFDPLNYVDYFGLLSKVRQTGTVLEYQQAFEKILVNVTGVEESNLQSLFHAGLKTHLQHELMLLKPSSLSESFALARELETKHAAWATSLGSRPRPTLGPFNKTPAQPLLPLPGAQQPEDKTATTPPIQRLTYAEKKERDAKGLCYNCDEKWSKCHRCGRFLLLLEDDEEDLSPGAVDETLLVADVSTLNSMAGVTAPRSLRLSGMIAGGVVDVLIDSGSTHNFVHPRVVERLQLPVDKVTAFRVYVGNGASLLCDAQCKDVELLLQGVSFSVDVFVLPIHGPDVVLGVQWLRLLGKVTHDYANLTMDFCWKGSQRSLRELLQQVIQTPDQQFYIRKLMGYRFRIEYKPGRTNVVADALSRQHLEHGTSYEVSTVGAVQLFNFSQPLLEILARIRAENETEPDLVRLHELHRQGSLPAPFSVMDGILFYQTRMCVGAASSLRMELLREYHDSPIAGHTGVHRTFTRLAATFYWPSMCKDVRSYVGRCEMVDLLLRQFPSMQCAQCFGMGHLRNNI</sequence>
<dbReference type="FunFam" id="1.10.340.70:FF:000001">
    <property type="entry name" value="Retrovirus-related Pol polyprotein from transposon gypsy-like Protein"/>
    <property type="match status" value="1"/>
</dbReference>
<keyword evidence="6" id="KW-1185">Reference proteome</keyword>
<dbReference type="OrthoDB" id="1749187at2759"/>
<feature type="compositionally biased region" description="Low complexity" evidence="2">
    <location>
        <begin position="251"/>
        <end position="263"/>
    </location>
</feature>
<evidence type="ECO:0000313" key="5">
    <source>
        <dbReference type="EMBL" id="VFQ71455.1"/>
    </source>
</evidence>
<feature type="domain" description="Retrotransposon gag" evidence="3">
    <location>
        <begin position="115"/>
        <end position="200"/>
    </location>
</feature>
<dbReference type="InterPro" id="IPR032567">
    <property type="entry name" value="RTL1-rel"/>
</dbReference>
<reference evidence="5 6" key="1">
    <citation type="submission" date="2018-04" db="EMBL/GenBank/DDBJ databases">
        <authorList>
            <person name="Vogel A."/>
        </authorList>
    </citation>
    <scope>NUCLEOTIDE SEQUENCE [LARGE SCALE GENOMIC DNA]</scope>
</reference>
<dbReference type="InterPro" id="IPR021109">
    <property type="entry name" value="Peptidase_aspartic_dom_sf"/>
</dbReference>
<evidence type="ECO:0000256" key="2">
    <source>
        <dbReference type="SAM" id="MobiDB-lite"/>
    </source>
</evidence>
<feature type="region of interest" description="Disordered" evidence="2">
    <location>
        <begin position="236"/>
        <end position="273"/>
    </location>
</feature>
<dbReference type="InterPro" id="IPR005162">
    <property type="entry name" value="Retrotrans_gag_dom"/>
</dbReference>
<evidence type="ECO:0000313" key="6">
    <source>
        <dbReference type="Proteomes" id="UP000595140"/>
    </source>
</evidence>
<proteinExistence type="predicted"/>
<feature type="domain" description="Integrase zinc-binding" evidence="4">
    <location>
        <begin position="585"/>
        <end position="634"/>
    </location>
</feature>
<dbReference type="Proteomes" id="UP000595140">
    <property type="component" value="Unassembled WGS sequence"/>
</dbReference>
<protein>
    <recommendedName>
        <fullName evidence="7">Retrotransposon gag domain-containing protein</fullName>
    </recommendedName>
</protein>
<dbReference type="Pfam" id="PF03732">
    <property type="entry name" value="Retrotrans_gag"/>
    <property type="match status" value="1"/>
</dbReference>
<organism evidence="5 6">
    <name type="scientific">Cuscuta campestris</name>
    <dbReference type="NCBI Taxonomy" id="132261"/>
    <lineage>
        <taxon>Eukaryota</taxon>
        <taxon>Viridiplantae</taxon>
        <taxon>Streptophyta</taxon>
        <taxon>Embryophyta</taxon>
        <taxon>Tracheophyta</taxon>
        <taxon>Spermatophyta</taxon>
        <taxon>Magnoliopsida</taxon>
        <taxon>eudicotyledons</taxon>
        <taxon>Gunneridae</taxon>
        <taxon>Pentapetalae</taxon>
        <taxon>asterids</taxon>
        <taxon>lamiids</taxon>
        <taxon>Solanales</taxon>
        <taxon>Convolvulaceae</taxon>
        <taxon>Cuscuteae</taxon>
        <taxon>Cuscuta</taxon>
        <taxon>Cuscuta subgen. Grammica</taxon>
        <taxon>Cuscuta sect. Cleistogrammica</taxon>
    </lineage>
</organism>
<dbReference type="InterPro" id="IPR041588">
    <property type="entry name" value="Integrase_H2C2"/>
</dbReference>